<organism evidence="1 2">
    <name type="scientific">Desulforhopalus singaporensis</name>
    <dbReference type="NCBI Taxonomy" id="91360"/>
    <lineage>
        <taxon>Bacteria</taxon>
        <taxon>Pseudomonadati</taxon>
        <taxon>Thermodesulfobacteriota</taxon>
        <taxon>Desulfobulbia</taxon>
        <taxon>Desulfobulbales</taxon>
        <taxon>Desulfocapsaceae</taxon>
        <taxon>Desulforhopalus</taxon>
    </lineage>
</organism>
<dbReference type="OrthoDB" id="5429373at2"/>
<dbReference type="EMBL" id="FNJI01000001">
    <property type="protein sequence ID" value="SDO40589.1"/>
    <property type="molecule type" value="Genomic_DNA"/>
</dbReference>
<dbReference type="InterPro" id="IPR011990">
    <property type="entry name" value="TPR-like_helical_dom_sf"/>
</dbReference>
<evidence type="ECO:0008006" key="3">
    <source>
        <dbReference type="Google" id="ProtNLM"/>
    </source>
</evidence>
<name>A0A1H0JAR7_9BACT</name>
<keyword evidence="2" id="KW-1185">Reference proteome</keyword>
<evidence type="ECO:0000313" key="1">
    <source>
        <dbReference type="EMBL" id="SDO40589.1"/>
    </source>
</evidence>
<reference evidence="1 2" key="1">
    <citation type="submission" date="2016-10" db="EMBL/GenBank/DDBJ databases">
        <authorList>
            <person name="de Groot N.N."/>
        </authorList>
    </citation>
    <scope>NUCLEOTIDE SEQUENCE [LARGE SCALE GENOMIC DNA]</scope>
    <source>
        <strain evidence="1 2">DSM 12130</strain>
    </source>
</reference>
<accession>A0A1H0JAR7</accession>
<dbReference type="SUPFAM" id="SSF48452">
    <property type="entry name" value="TPR-like"/>
    <property type="match status" value="1"/>
</dbReference>
<protein>
    <recommendedName>
        <fullName evidence="3">Tetratricopeptide repeat-containing protein</fullName>
    </recommendedName>
</protein>
<dbReference type="RefSeq" id="WP_092218866.1">
    <property type="nucleotide sequence ID" value="NZ_FNJI01000001.1"/>
</dbReference>
<dbReference type="STRING" id="91360.SAMN05660330_00208"/>
<dbReference type="Proteomes" id="UP000199073">
    <property type="component" value="Unassembled WGS sequence"/>
</dbReference>
<dbReference type="PROSITE" id="PS51257">
    <property type="entry name" value="PROKAR_LIPOPROTEIN"/>
    <property type="match status" value="1"/>
</dbReference>
<dbReference type="Gene3D" id="1.25.40.10">
    <property type="entry name" value="Tetratricopeptide repeat domain"/>
    <property type="match status" value="1"/>
</dbReference>
<gene>
    <name evidence="1" type="ORF">SAMN05660330_00208</name>
</gene>
<evidence type="ECO:0000313" key="2">
    <source>
        <dbReference type="Proteomes" id="UP000199073"/>
    </source>
</evidence>
<proteinExistence type="predicted"/>
<dbReference type="AlphaFoldDB" id="A0A1H0JAR7"/>
<sequence length="603" mass="68087">MITLTKKIIVPIIVLAVGGCAVPQQRRVTPPVPAAGSGQQAAEDFFGDDDQGPYLIPGQASSPEIDRRPVVSMDFVEDRIEKYSGRLYRFSEIQQNSLRSEETASERNQRNKCVEQVEELLNGYSELRAKLLMAKNFSAPPSYSLGEIQRVREADIYYLEGLCPALLQGSGTPGEGPVTAAQGEKELDQLDSMVDQLSHDGRYQELVALLDNKPSPKVERLRTQSKLRYAEALVFLHREEEAVKIYRDTLEWMKDLDGPGADLSSSRKSLADLYMATGNFKEARTQFSKITQEYDRMTLVNEWSRQQLSILEPSMEGSEELVDFSRLLLDFLRFVPEQDGYKVVWQAEKYLAGYPYSPVAPNVDLIKETAQRKTDRWYSERMQKVDDLAREQMFQQAIALLEAMPVGALGEERRIEVQAKKDELLASNAASIEQLNVARVQEMEKQWDKAVSLAGSGQYDEAIAAFQKLAATDYAPKAAEQIEFVSLEAAKNKRKEAAKLFIESSQETDPEAKKELLIKSRNLLQEILMKYPGVEIARKVEGNIKRVEQEMNAIDPRLIMEADLRQKEYSSEKIDAIFDMGVNADMADSPIIEKNLDQGLELE</sequence>